<name>A0ABU8LHN7_9MICO</name>
<organism evidence="1 2">
    <name type="scientific">Microbacterium istanbulense</name>
    <dbReference type="NCBI Taxonomy" id="3122049"/>
    <lineage>
        <taxon>Bacteria</taxon>
        <taxon>Bacillati</taxon>
        <taxon>Actinomycetota</taxon>
        <taxon>Actinomycetes</taxon>
        <taxon>Micrococcales</taxon>
        <taxon>Microbacteriaceae</taxon>
        <taxon>Microbacterium</taxon>
    </lineage>
</organism>
<dbReference type="Proteomes" id="UP001366085">
    <property type="component" value="Unassembled WGS sequence"/>
</dbReference>
<gene>
    <name evidence="1" type="ORF">WDU93_03405</name>
</gene>
<evidence type="ECO:0000313" key="1">
    <source>
        <dbReference type="EMBL" id="MEJ1090728.1"/>
    </source>
</evidence>
<sequence>MNDDRESDQSPLRINAYVLVADPSYLRESIQAYYPHVDRIVLSYDRNATSWTGTPLPIQQCLAIIADLDVDGKCEHHPGDFGRPGFTPLDNDTHQRQHALDRASEGADWVLQLDTDEVMLNPPAFFAMLREADRDGAAALDFPARWLYSRSAAGRYLEVTRRFWQVAGSFPGPLAVRAGVRLQHARQTDAATYRVDFAPRNTDPWRRPDAHVDAVIRASDAVLHFSWVRDEEAIRRKFGWSGHTRHMRPPRVYRQWAWRRRHPLLTSLTTPLRRRDAGRYRLVRIPEPPGGAPIVLTFTPAELATP</sequence>
<evidence type="ECO:0000313" key="2">
    <source>
        <dbReference type="Proteomes" id="UP001366085"/>
    </source>
</evidence>
<dbReference type="EMBL" id="JBBDGN010000002">
    <property type="protein sequence ID" value="MEJ1090728.1"/>
    <property type="molecule type" value="Genomic_DNA"/>
</dbReference>
<accession>A0ABU8LHN7</accession>
<evidence type="ECO:0008006" key="3">
    <source>
        <dbReference type="Google" id="ProtNLM"/>
    </source>
</evidence>
<keyword evidence="2" id="KW-1185">Reference proteome</keyword>
<comment type="caution">
    <text evidence="1">The sequence shown here is derived from an EMBL/GenBank/DDBJ whole genome shotgun (WGS) entry which is preliminary data.</text>
</comment>
<reference evidence="1 2" key="1">
    <citation type="submission" date="2024-02" db="EMBL/GenBank/DDBJ databases">
        <authorList>
            <person name="Saticioglu I.B."/>
        </authorList>
    </citation>
    <scope>NUCLEOTIDE SEQUENCE [LARGE SCALE GENOMIC DNA]</scope>
    <source>
        <strain evidence="1 2">Mu-43</strain>
    </source>
</reference>
<dbReference type="RefSeq" id="WP_337317477.1">
    <property type="nucleotide sequence ID" value="NZ_JBBDGN010000002.1"/>
</dbReference>
<protein>
    <recommendedName>
        <fullName evidence="3">Glycosyl transferase family 2</fullName>
    </recommendedName>
</protein>
<proteinExistence type="predicted"/>